<dbReference type="RefSeq" id="WP_255916738.1">
    <property type="nucleotide sequence ID" value="NZ_JANFQO010000034.1"/>
</dbReference>
<dbReference type="Gene3D" id="3.30.110.90">
    <property type="entry name" value="Amidohydrolase"/>
    <property type="match status" value="1"/>
</dbReference>
<dbReference type="Gene3D" id="2.30.40.10">
    <property type="entry name" value="Urease, subunit C, domain 1"/>
    <property type="match status" value="2"/>
</dbReference>
<keyword evidence="4" id="KW-1185">Reference proteome</keyword>
<dbReference type="PANTHER" id="PTHR43135">
    <property type="entry name" value="ALPHA-D-RIBOSE 1-METHYLPHOSPHONATE 5-TRIPHOSPHATE DIPHOSPHATASE"/>
    <property type="match status" value="1"/>
</dbReference>
<dbReference type="Pfam" id="PF01979">
    <property type="entry name" value="Amidohydro_1"/>
    <property type="match status" value="1"/>
</dbReference>
<dbReference type="Proteomes" id="UP001165498">
    <property type="component" value="Unassembled WGS sequence"/>
</dbReference>
<dbReference type="PANTHER" id="PTHR43135:SF3">
    <property type="entry name" value="ALPHA-D-RIBOSE 1-METHYLPHOSPHONATE 5-TRIPHOSPHATE DIPHOSPHATASE"/>
    <property type="match status" value="1"/>
</dbReference>
<dbReference type="InterPro" id="IPR032466">
    <property type="entry name" value="Metal_Hydrolase"/>
</dbReference>
<dbReference type="SUPFAM" id="SSF51556">
    <property type="entry name" value="Metallo-dependent hydrolases"/>
    <property type="match status" value="1"/>
</dbReference>
<proteinExistence type="predicted"/>
<dbReference type="SUPFAM" id="SSF51338">
    <property type="entry name" value="Composite domain of metallo-dependent hydrolases"/>
    <property type="match status" value="1"/>
</dbReference>
<dbReference type="Gene3D" id="3.40.50.10910">
    <property type="entry name" value="Amidohydrolase"/>
    <property type="match status" value="1"/>
</dbReference>
<sequence length="670" mass="72197">MKLQLCAAVLIFCAGGIAGAAEQVERSEVLTMGNQAGFQEARYADDGSLRVHFEFNDRGRGPRLDSEYRIAADGSVDAIANKGNDYFKGAVDESFRRDGAKASWKNSAEDESRELARPAFYLSLNGTPEEYVLLARALIKAGAQGLDILPAGTARAEKLGELKVKGKPGAKKVSLYALHGLDLTPSFLWLDEQQRFFASYSSWQSVVREGYAEALPALGKMQDTQEKQLAEQRAKALTTPLTGPLLIRNVRAFDPASGETTAAAAVLIDKGRIVAAGKEAALSVPAGTETLDGGGRFLMPGLWDMHAHFFGQADGVLDIAGGVTTVRDLANNPPVLAERIKAIEANKDIGPRIIKAGIIDGPGPFAGPTKALADNEADAQRFVDEYAASGHEQIKIYSSIKPELMPAIARMAHAKGLRVSGHVPAYMTARQFVENGADEIQHINMLMLNFLFDKVQDTRSPARFTSIGEYGASIDLGSPQVLEFVAFLKQRGTVVDPTVSTFEDMFLGRPKLPGPGFAAIMDRLPLSWQRGIKSGAGGLPIKPGQEAAYRDGYQRMIDFVGLLYRSGVRIVSGTDGSGGLQLARELELYVAAGIPPKDVLRIATYDSAGVAKRDKEYGRIAPGYVADLILVDGDPTLNMADIRKVRTVIRGDRRFDSAKLFESIGIKPAP</sequence>
<keyword evidence="1" id="KW-0732">Signal</keyword>
<evidence type="ECO:0000313" key="4">
    <source>
        <dbReference type="Proteomes" id="UP001165498"/>
    </source>
</evidence>
<feature type="chain" id="PRO_5047411053" evidence="1">
    <location>
        <begin position="21"/>
        <end position="670"/>
    </location>
</feature>
<name>A0ABT1QZ58_9GAMM</name>
<dbReference type="InterPro" id="IPR011059">
    <property type="entry name" value="Metal-dep_hydrolase_composite"/>
</dbReference>
<organism evidence="3 4">
    <name type="scientific">Tahibacter harae</name>
    <dbReference type="NCBI Taxonomy" id="2963937"/>
    <lineage>
        <taxon>Bacteria</taxon>
        <taxon>Pseudomonadati</taxon>
        <taxon>Pseudomonadota</taxon>
        <taxon>Gammaproteobacteria</taxon>
        <taxon>Lysobacterales</taxon>
        <taxon>Rhodanobacteraceae</taxon>
        <taxon>Tahibacter</taxon>
    </lineage>
</organism>
<dbReference type="EMBL" id="JANFQO010000034">
    <property type="protein sequence ID" value="MCQ4167553.1"/>
    <property type="molecule type" value="Genomic_DNA"/>
</dbReference>
<gene>
    <name evidence="3" type="ORF">NM961_22800</name>
</gene>
<evidence type="ECO:0000256" key="1">
    <source>
        <dbReference type="SAM" id="SignalP"/>
    </source>
</evidence>
<comment type="caution">
    <text evidence="3">The sequence shown here is derived from an EMBL/GenBank/DDBJ whole genome shotgun (WGS) entry which is preliminary data.</text>
</comment>
<reference evidence="3" key="1">
    <citation type="submission" date="2022-07" db="EMBL/GenBank/DDBJ databases">
        <title>Tahibacter sp., a new gammaproteobacterium isolated from the silt sample collected at pig farm.</title>
        <authorList>
            <person name="Chen H."/>
        </authorList>
    </citation>
    <scope>NUCLEOTIDE SEQUENCE</scope>
    <source>
        <strain evidence="3">P2K</strain>
    </source>
</reference>
<evidence type="ECO:0000313" key="3">
    <source>
        <dbReference type="EMBL" id="MCQ4167553.1"/>
    </source>
</evidence>
<dbReference type="InterPro" id="IPR006680">
    <property type="entry name" value="Amidohydro-rel"/>
</dbReference>
<feature type="signal peptide" evidence="1">
    <location>
        <begin position="1"/>
        <end position="20"/>
    </location>
</feature>
<dbReference type="Gene3D" id="3.20.20.140">
    <property type="entry name" value="Metal-dependent hydrolases"/>
    <property type="match status" value="1"/>
</dbReference>
<evidence type="ECO:0000259" key="2">
    <source>
        <dbReference type="Pfam" id="PF01979"/>
    </source>
</evidence>
<dbReference type="InterPro" id="IPR051781">
    <property type="entry name" value="Metallo-dep_Hydrolase"/>
</dbReference>
<accession>A0ABT1QZ58</accession>
<protein>
    <submittedName>
        <fullName evidence="3">Amidohydrolase family protein</fullName>
    </submittedName>
</protein>
<feature type="domain" description="Amidohydrolase-related" evidence="2">
    <location>
        <begin position="560"/>
        <end position="645"/>
    </location>
</feature>